<feature type="repeat" description="TPR" evidence="6">
    <location>
        <begin position="218"/>
        <end position="251"/>
    </location>
</feature>
<evidence type="ECO:0000256" key="1">
    <source>
        <dbReference type="ARBA" id="ARBA00004442"/>
    </source>
</evidence>
<feature type="domain" description="SusD-like N-terminal" evidence="8">
    <location>
        <begin position="20"/>
        <end position="229"/>
    </location>
</feature>
<evidence type="ECO:0000313" key="9">
    <source>
        <dbReference type="EMBL" id="SZD71589.1"/>
    </source>
</evidence>
<evidence type="ECO:0000256" key="5">
    <source>
        <dbReference type="ARBA" id="ARBA00023237"/>
    </source>
</evidence>
<dbReference type="PROSITE" id="PS51257">
    <property type="entry name" value="PROKAR_LIPOPROTEIN"/>
    <property type="match status" value="1"/>
</dbReference>
<feature type="domain" description="RagB/SusD" evidence="7">
    <location>
        <begin position="327"/>
        <end position="446"/>
    </location>
</feature>
<evidence type="ECO:0000313" key="10">
    <source>
        <dbReference type="Proteomes" id="UP000262142"/>
    </source>
</evidence>
<dbReference type="Proteomes" id="UP000262142">
    <property type="component" value="Unassembled WGS sequence"/>
</dbReference>
<evidence type="ECO:0000256" key="4">
    <source>
        <dbReference type="ARBA" id="ARBA00023136"/>
    </source>
</evidence>
<dbReference type="PROSITE" id="PS50005">
    <property type="entry name" value="TPR"/>
    <property type="match status" value="1"/>
</dbReference>
<sequence length="446" mass="50742">MKKQLIFLSILATITACNDYLDVQPKGVVIPKTIEDYDLLLNGNAYSIHSIDNAEILGFTGNDFEFSEELSLDTNNPDYQNFQLYSYGDLRFYNPSTTVPAWDAAYENIYIYNKIINEVDAAQDAVGYKAQDKIRVKAEAQYFRALDYFYLVNTFAKHYSQKNADTPGVPLVREADITQKIGSRNTVGEVYEFILNNLEEAIPNLPNNKIGKARPDKAAGYALLARIYLYKSDFEKALNAANKALEIKGELADYVEAENISTAYESQQYSSRFFGGSSGTYTNPSKDLKSIIDTVNDTRYSKFFTFYPGYGVYSPFVFYHNQLPSVGEMYVTRAEANAHLGKNEEAIKDLNQLGEKRIINYQPLMASDFSNQSELLKYILNERRKEIYFTLTQVFDVKRRNLIPDLEQSITHEYGGVKYTATPNSGKLVLPIPASVLKYHPDWQQN</sequence>
<keyword evidence="10" id="KW-1185">Reference proteome</keyword>
<dbReference type="RefSeq" id="WP_119059075.1">
    <property type="nucleotide sequence ID" value="NZ_UNSC01000002.1"/>
</dbReference>
<reference evidence="9 10" key="1">
    <citation type="submission" date="2018-09" db="EMBL/GenBank/DDBJ databases">
        <authorList>
            <consortium name="Pathogen Informatics"/>
        </authorList>
    </citation>
    <scope>NUCLEOTIDE SEQUENCE [LARGE SCALE GENOMIC DNA]</scope>
    <source>
        <strain evidence="9 10">OH-22767</strain>
    </source>
</reference>
<name>A0A383TWP7_9FLAO</name>
<evidence type="ECO:0000259" key="8">
    <source>
        <dbReference type="Pfam" id="PF14322"/>
    </source>
</evidence>
<dbReference type="EMBL" id="UNSC01000002">
    <property type="protein sequence ID" value="SZD71589.1"/>
    <property type="molecule type" value="Genomic_DNA"/>
</dbReference>
<evidence type="ECO:0000256" key="6">
    <source>
        <dbReference type="PROSITE-ProRule" id="PRU00339"/>
    </source>
</evidence>
<evidence type="ECO:0000259" key="7">
    <source>
        <dbReference type="Pfam" id="PF07980"/>
    </source>
</evidence>
<dbReference type="Gene3D" id="1.25.40.390">
    <property type="match status" value="2"/>
</dbReference>
<dbReference type="Pfam" id="PF07980">
    <property type="entry name" value="SusD_RagB"/>
    <property type="match status" value="1"/>
</dbReference>
<dbReference type="OrthoDB" id="653598at2"/>
<protein>
    <submittedName>
        <fullName evidence="9">SusD family</fullName>
    </submittedName>
</protein>
<dbReference type="InterPro" id="IPR019734">
    <property type="entry name" value="TPR_rpt"/>
</dbReference>
<keyword evidence="5" id="KW-0998">Cell outer membrane</keyword>
<dbReference type="GO" id="GO:0009279">
    <property type="term" value="C:cell outer membrane"/>
    <property type="evidence" value="ECO:0007669"/>
    <property type="project" value="UniProtKB-SubCell"/>
</dbReference>
<dbReference type="InterPro" id="IPR012944">
    <property type="entry name" value="SusD_RagB_dom"/>
</dbReference>
<evidence type="ECO:0000256" key="3">
    <source>
        <dbReference type="ARBA" id="ARBA00022729"/>
    </source>
</evidence>
<comment type="subcellular location">
    <subcellularLocation>
        <location evidence="1">Cell outer membrane</location>
    </subcellularLocation>
</comment>
<dbReference type="SUPFAM" id="SSF48452">
    <property type="entry name" value="TPR-like"/>
    <property type="match status" value="1"/>
</dbReference>
<dbReference type="InterPro" id="IPR011990">
    <property type="entry name" value="TPR-like_helical_dom_sf"/>
</dbReference>
<comment type="similarity">
    <text evidence="2">Belongs to the SusD family.</text>
</comment>
<dbReference type="InterPro" id="IPR033985">
    <property type="entry name" value="SusD-like_N"/>
</dbReference>
<evidence type="ECO:0000256" key="2">
    <source>
        <dbReference type="ARBA" id="ARBA00006275"/>
    </source>
</evidence>
<keyword evidence="6" id="KW-0802">TPR repeat</keyword>
<keyword evidence="3" id="KW-0732">Signal</keyword>
<gene>
    <name evidence="9" type="ORF">SAMEA104719789_00639</name>
</gene>
<proteinExistence type="inferred from homology"/>
<dbReference type="SMART" id="SM00028">
    <property type="entry name" value="TPR"/>
    <property type="match status" value="2"/>
</dbReference>
<dbReference type="Pfam" id="PF14322">
    <property type="entry name" value="SusD-like_3"/>
    <property type="match status" value="1"/>
</dbReference>
<dbReference type="AlphaFoldDB" id="A0A383TWP7"/>
<organism evidence="9 10">
    <name type="scientific">Candidatus Ornithobacterium hominis</name>
    <dbReference type="NCBI Taxonomy" id="2497989"/>
    <lineage>
        <taxon>Bacteria</taxon>
        <taxon>Pseudomonadati</taxon>
        <taxon>Bacteroidota</taxon>
        <taxon>Flavobacteriia</taxon>
        <taxon>Flavobacteriales</taxon>
        <taxon>Weeksellaceae</taxon>
        <taxon>Ornithobacterium</taxon>
    </lineage>
</organism>
<keyword evidence="4" id="KW-0472">Membrane</keyword>
<accession>A0A383TWP7</accession>